<keyword evidence="5 12" id="KW-0138">CF(0)</keyword>
<gene>
    <name evidence="14" type="primary">ATP8</name>
</gene>
<evidence type="ECO:0000256" key="2">
    <source>
        <dbReference type="ARBA" id="ARBA00008892"/>
    </source>
</evidence>
<evidence type="ECO:0000256" key="4">
    <source>
        <dbReference type="ARBA" id="ARBA00022448"/>
    </source>
</evidence>
<dbReference type="AlphaFoldDB" id="A0A6H0N206"/>
<comment type="similarity">
    <text evidence="2 12">Belongs to the ATPase protein 8 family.</text>
</comment>
<keyword evidence="9 12" id="KW-0406">Ion transport</keyword>
<comment type="subunit">
    <text evidence="3">F-type ATPases have 2 components, CF(1) - the catalytic core - and CF(0) - the membrane proton channel.</text>
</comment>
<comment type="subcellular location">
    <subcellularLocation>
        <location evidence="1 12">Mitochondrion membrane</location>
        <topology evidence="1 12">Single-pass membrane protein</topology>
    </subcellularLocation>
</comment>
<evidence type="ECO:0000256" key="13">
    <source>
        <dbReference type="SAM" id="Phobius"/>
    </source>
</evidence>
<evidence type="ECO:0000256" key="9">
    <source>
        <dbReference type="ARBA" id="ARBA00023065"/>
    </source>
</evidence>
<evidence type="ECO:0000256" key="3">
    <source>
        <dbReference type="ARBA" id="ARBA00011291"/>
    </source>
</evidence>
<evidence type="ECO:0000256" key="7">
    <source>
        <dbReference type="ARBA" id="ARBA00022781"/>
    </source>
</evidence>
<geneLocation type="mitochondrion" evidence="14"/>
<organism evidence="14">
    <name type="scientific">Cnemoplites australis</name>
    <dbReference type="NCBI Taxonomy" id="2547837"/>
    <lineage>
        <taxon>Eukaryota</taxon>
        <taxon>Metazoa</taxon>
        <taxon>Ecdysozoa</taxon>
        <taxon>Arthropoda</taxon>
        <taxon>Hexapoda</taxon>
        <taxon>Insecta</taxon>
        <taxon>Pterygota</taxon>
        <taxon>Neoptera</taxon>
        <taxon>Endopterygota</taxon>
        <taxon>Coleoptera</taxon>
        <taxon>Polyphaga</taxon>
        <taxon>Cucujiformia</taxon>
        <taxon>Chrysomeloidea</taxon>
        <taxon>Cerambycidae</taxon>
        <taxon>Prioninae</taxon>
        <taxon>Macrotomini</taxon>
        <taxon>Cnemoplites</taxon>
    </lineage>
</organism>
<evidence type="ECO:0000256" key="12">
    <source>
        <dbReference type="RuleBase" id="RU003661"/>
    </source>
</evidence>
<evidence type="ECO:0000256" key="5">
    <source>
        <dbReference type="ARBA" id="ARBA00022547"/>
    </source>
</evidence>
<evidence type="ECO:0000256" key="11">
    <source>
        <dbReference type="ARBA" id="ARBA00023136"/>
    </source>
</evidence>
<keyword evidence="8 13" id="KW-1133">Transmembrane helix</keyword>
<evidence type="ECO:0000256" key="6">
    <source>
        <dbReference type="ARBA" id="ARBA00022692"/>
    </source>
</evidence>
<reference evidence="14" key="1">
    <citation type="journal article" date="2020" name="Syst. Entomol.">
        <title>Museomics reveals extensive cryptic diversity of Australian prionine longhorn beetles with implications for their classification and conservation.</title>
        <authorList>
            <person name="Jin M."/>
            <person name="Zwick A."/>
            <person name="Slipinski A."/>
            <person name="Keyzer R."/>
            <person name="Pang H."/>
        </authorList>
    </citation>
    <scope>NUCLEOTIDE SEQUENCE</scope>
</reference>
<name>A0A6H0N206_9CUCU</name>
<keyword evidence="10 12" id="KW-0496">Mitochondrion</keyword>
<keyword evidence="11 13" id="KW-0472">Membrane</keyword>
<evidence type="ECO:0000256" key="8">
    <source>
        <dbReference type="ARBA" id="ARBA00022989"/>
    </source>
</evidence>
<sequence>MPQMAPLNWLTLLILFTLVFLLFNIVNYFSFNYEIKIKKTKKKEILMNWKW</sequence>
<proteinExistence type="inferred from homology"/>
<evidence type="ECO:0000256" key="10">
    <source>
        <dbReference type="ARBA" id="ARBA00023128"/>
    </source>
</evidence>
<feature type="transmembrane region" description="Helical" evidence="13">
    <location>
        <begin position="12"/>
        <end position="33"/>
    </location>
</feature>
<dbReference type="GO" id="GO:0045259">
    <property type="term" value="C:proton-transporting ATP synthase complex"/>
    <property type="evidence" value="ECO:0007669"/>
    <property type="project" value="UniProtKB-KW"/>
</dbReference>
<keyword evidence="4 12" id="KW-0813">Transport</keyword>
<dbReference type="InterPro" id="IPR001421">
    <property type="entry name" value="ATP8_metazoa"/>
</dbReference>
<protein>
    <recommendedName>
        <fullName evidence="12">ATP synthase complex subunit 8</fullName>
    </recommendedName>
</protein>
<keyword evidence="6 12" id="KW-0812">Transmembrane</keyword>
<dbReference type="GO" id="GO:0015986">
    <property type="term" value="P:proton motive force-driven ATP synthesis"/>
    <property type="evidence" value="ECO:0007669"/>
    <property type="project" value="InterPro"/>
</dbReference>
<dbReference type="GO" id="GO:0031966">
    <property type="term" value="C:mitochondrial membrane"/>
    <property type="evidence" value="ECO:0007669"/>
    <property type="project" value="UniProtKB-SubCell"/>
</dbReference>
<accession>A0A6H0N206</accession>
<evidence type="ECO:0000256" key="1">
    <source>
        <dbReference type="ARBA" id="ARBA00004304"/>
    </source>
</evidence>
<dbReference type="EMBL" id="MK614536">
    <property type="protein sequence ID" value="QIV24578.1"/>
    <property type="molecule type" value="Genomic_DNA"/>
</dbReference>
<evidence type="ECO:0000313" key="14">
    <source>
        <dbReference type="EMBL" id="QIV24578.1"/>
    </source>
</evidence>
<dbReference type="GO" id="GO:0015078">
    <property type="term" value="F:proton transmembrane transporter activity"/>
    <property type="evidence" value="ECO:0007669"/>
    <property type="project" value="InterPro"/>
</dbReference>
<dbReference type="Pfam" id="PF00895">
    <property type="entry name" value="ATP-synt_8"/>
    <property type="match status" value="1"/>
</dbReference>
<keyword evidence="7 12" id="KW-0375">Hydrogen ion transport</keyword>